<organism evidence="3 4">
    <name type="scientific">Faecalispora sporosphaeroides</name>
    <dbReference type="NCBI Taxonomy" id="1549"/>
    <lineage>
        <taxon>Bacteria</taxon>
        <taxon>Bacillati</taxon>
        <taxon>Bacillota</taxon>
        <taxon>Clostridia</taxon>
        <taxon>Eubacteriales</taxon>
        <taxon>Oscillospiraceae</taxon>
        <taxon>Faecalispora</taxon>
    </lineage>
</organism>
<gene>
    <name evidence="3" type="ORF">E7512_09360</name>
</gene>
<dbReference type="InterPro" id="IPR015077">
    <property type="entry name" value="DUF1858"/>
</dbReference>
<name>A0A928KXB6_9FIRM</name>
<dbReference type="SUPFAM" id="SSF140683">
    <property type="entry name" value="SP0561-like"/>
    <property type="match status" value="1"/>
</dbReference>
<dbReference type="AlphaFoldDB" id="A0A928KXB6"/>
<feature type="domain" description="DUF1858" evidence="2">
    <location>
        <begin position="7"/>
        <end position="62"/>
    </location>
</feature>
<dbReference type="PANTHER" id="PTHR30006">
    <property type="entry name" value="THIAMINE-BINDING PERIPLASMIC PROTEIN-RELATED"/>
    <property type="match status" value="1"/>
</dbReference>
<dbReference type="Pfam" id="PF08984">
    <property type="entry name" value="DUF1858"/>
    <property type="match status" value="1"/>
</dbReference>
<dbReference type="PANTHER" id="PTHR30006:SF2">
    <property type="entry name" value="ABC TRANSPORTER SUBSTRATE-BINDING PROTEIN"/>
    <property type="match status" value="1"/>
</dbReference>
<dbReference type="GO" id="GO:0015888">
    <property type="term" value="P:thiamine transport"/>
    <property type="evidence" value="ECO:0007669"/>
    <property type="project" value="TreeGrafter"/>
</dbReference>
<dbReference type="GO" id="GO:0030976">
    <property type="term" value="F:thiamine pyrophosphate binding"/>
    <property type="evidence" value="ECO:0007669"/>
    <property type="project" value="TreeGrafter"/>
</dbReference>
<dbReference type="GO" id="GO:0030975">
    <property type="term" value="F:thiamine binding"/>
    <property type="evidence" value="ECO:0007669"/>
    <property type="project" value="TreeGrafter"/>
</dbReference>
<proteinExistence type="predicted"/>
<dbReference type="RefSeq" id="WP_326840513.1">
    <property type="nucleotide sequence ID" value="NZ_SVNY01000004.1"/>
</dbReference>
<dbReference type="Proteomes" id="UP000754750">
    <property type="component" value="Unassembled WGS sequence"/>
</dbReference>
<accession>A0A928KXB6</accession>
<dbReference type="Pfam" id="PF13343">
    <property type="entry name" value="SBP_bac_6"/>
    <property type="match status" value="1"/>
</dbReference>
<reference evidence="3" key="1">
    <citation type="submission" date="2019-04" db="EMBL/GenBank/DDBJ databases">
        <title>Evolution of Biomass-Degrading Anaerobic Consortia Revealed by Metagenomics.</title>
        <authorList>
            <person name="Peng X."/>
        </authorList>
    </citation>
    <scope>NUCLEOTIDE SEQUENCE</scope>
    <source>
        <strain evidence="3">SIG551</strain>
    </source>
</reference>
<dbReference type="InterPro" id="IPR038062">
    <property type="entry name" value="ScdA-like_N_sf"/>
</dbReference>
<evidence type="ECO:0000256" key="1">
    <source>
        <dbReference type="ARBA" id="ARBA00022729"/>
    </source>
</evidence>
<dbReference type="Gene3D" id="3.40.190.10">
    <property type="entry name" value="Periplasmic binding protein-like II"/>
    <property type="match status" value="2"/>
</dbReference>
<dbReference type="Gene3D" id="1.10.3910.10">
    <property type="entry name" value="SP0561-like"/>
    <property type="match status" value="1"/>
</dbReference>
<dbReference type="GO" id="GO:0030288">
    <property type="term" value="C:outer membrane-bounded periplasmic space"/>
    <property type="evidence" value="ECO:0007669"/>
    <property type="project" value="TreeGrafter"/>
</dbReference>
<evidence type="ECO:0000313" key="4">
    <source>
        <dbReference type="Proteomes" id="UP000754750"/>
    </source>
</evidence>
<evidence type="ECO:0000259" key="2">
    <source>
        <dbReference type="Pfam" id="PF08984"/>
    </source>
</evidence>
<evidence type="ECO:0000313" key="3">
    <source>
        <dbReference type="EMBL" id="MBE6833770.1"/>
    </source>
</evidence>
<protein>
    <submittedName>
        <fullName evidence="3">ABC transporter substrate-binding protein</fullName>
    </submittedName>
</protein>
<sequence>MNDYFKLTDTVYDITEKYPEAKELLISHGFEQLKNDLMRKTMGKTISLETALKSRKINPELFGQKLAERIEQGRYAAGTGLSEMKKESGAEIRVEGVLPCPIRIPLLERLEGWLKENSELAARTDYDLKAASMGLDTAKERVLAAGGDAGKLSDLYLSAGFDLFFDRQLMGRYREAGVFEDISGLARLNPDFENERINLKDPLGQYTIIGVVPCVFMVNTAVLGDRPFPSGWEDLLSPEFENSISLPVRDLDMFNALTLHIRRFYGKDGVEKLGRNLLSGMHPAQMVKSGRQQQAPAVSITPYFFTQMLDAQSPLVPVWPKEGAIISPIFLLTKGSAREKVKPFVDFLFSKGVGELMALNGKFPSTNPLVDNGLRPDQHFLWLGWDYIHENDIGALIRETEHDFFAAAGREQL</sequence>
<comment type="caution">
    <text evidence="3">The sequence shown here is derived from an EMBL/GenBank/DDBJ whole genome shotgun (WGS) entry which is preliminary data.</text>
</comment>
<keyword evidence="1" id="KW-0732">Signal</keyword>
<dbReference type="EMBL" id="SVNY01000004">
    <property type="protein sequence ID" value="MBE6833770.1"/>
    <property type="molecule type" value="Genomic_DNA"/>
</dbReference>
<dbReference type="SUPFAM" id="SSF53850">
    <property type="entry name" value="Periplasmic binding protein-like II"/>
    <property type="match status" value="1"/>
</dbReference>